<keyword evidence="2" id="KW-0472">Membrane</keyword>
<dbReference type="Proteomes" id="UP000637578">
    <property type="component" value="Unassembled WGS sequence"/>
</dbReference>
<dbReference type="RefSeq" id="WP_189061315.1">
    <property type="nucleotide sequence ID" value="NZ_BMMK01000038.1"/>
</dbReference>
<keyword evidence="2" id="KW-0812">Transmembrane</keyword>
<sequence length="790" mass="86326">MTTNEVGTWSRLASQPGPNPLWFHPLLGLLWAGFAGCLVDLLGYDWWWVPLVGVGTVPAAVVVARSLITPGTPRQRRARGSAGRLAGWYWLVVTGWTTYAAAFGVLRPPDWPAFGALTFLMLLHALGYADIRHLLLPRPATPDTTVQAEETAQRSSTTEEPDVESGEADTTATAPVTAEPRGVAPEHTADAAEWVAILRDVGLGDTRVLEWKETNVGPCIEVELDPDRADTSGTVKSKLREITGLVTRRWKTRGVQVTDGAIEVREAGSADTVTFMVRLRNPLAGVVEVPPDEGITTCNEPLWLGLYETGASLEMDLRYRHGIAVGTTGSGKSTYENMIIYQLTRCMDALAWMCGTAKLLELAGPWLTALADGRASRPVIDYVEGQSWESVARMLRVAYVLCKIRETAPRRLYERENNRLLPGRDQPLVHIVIEEADTVLKSPTLIPVPGETPLTAGQIIMYLTSKGRQYGIQVELLNQGVTINKMGALATEIKGTCTRRAAFSTMTRAEGTWALPDGANLDTSKLPEHCFYLSIGKDSKPEIAKAAYIDEEVGIPQAAIRHQTWVTCLEPYAQQKLRERVGDDYASRWSHKRTQVWRDYFGKFPCLPDGDTGTVPVGTAAVSPAGTVWNPHGGVPGERDGKRGWFYGDIFVPDLSQQSPQSPTVGTPRSPHGRDNRGDSAGDSEGGWDRRLLEQIRGLDEVPEPARHPVPEPLATIVARLAGDTREHVTTAELARLVDMDATTLGAKLTELGVPSRKRGGERGRLVADLRSAAEAWRRGEPPTAISDEE</sequence>
<accession>A0A8J3CJC7</accession>
<keyword evidence="2" id="KW-1133">Transmembrane helix</keyword>
<evidence type="ECO:0000313" key="3">
    <source>
        <dbReference type="EMBL" id="GGM77226.1"/>
    </source>
</evidence>
<evidence type="ECO:0000256" key="1">
    <source>
        <dbReference type="SAM" id="MobiDB-lite"/>
    </source>
</evidence>
<gene>
    <name evidence="3" type="ORF">GCM10012275_54820</name>
</gene>
<feature type="region of interest" description="Disordered" evidence="1">
    <location>
        <begin position="653"/>
        <end position="689"/>
    </location>
</feature>
<dbReference type="AlphaFoldDB" id="A0A8J3CJC7"/>
<dbReference type="Gene3D" id="3.40.50.300">
    <property type="entry name" value="P-loop containing nucleotide triphosphate hydrolases"/>
    <property type="match status" value="1"/>
</dbReference>
<protein>
    <recommendedName>
        <fullName evidence="5">FtsK domain-containing protein</fullName>
    </recommendedName>
</protein>
<reference evidence="3" key="1">
    <citation type="journal article" date="2014" name="Int. J. Syst. Evol. Microbiol.">
        <title>Complete genome sequence of Corynebacterium casei LMG S-19264T (=DSM 44701T), isolated from a smear-ripened cheese.</title>
        <authorList>
            <consortium name="US DOE Joint Genome Institute (JGI-PGF)"/>
            <person name="Walter F."/>
            <person name="Albersmeier A."/>
            <person name="Kalinowski J."/>
            <person name="Ruckert C."/>
        </authorList>
    </citation>
    <scope>NUCLEOTIDE SEQUENCE</scope>
    <source>
        <strain evidence="3">CGMCC 4.5737</strain>
    </source>
</reference>
<feature type="compositionally biased region" description="Polar residues" evidence="1">
    <location>
        <begin position="142"/>
        <end position="158"/>
    </location>
</feature>
<comment type="caution">
    <text evidence="3">The sequence shown here is derived from an EMBL/GenBank/DDBJ whole genome shotgun (WGS) entry which is preliminary data.</text>
</comment>
<dbReference type="EMBL" id="BMMK01000038">
    <property type="protein sequence ID" value="GGM77226.1"/>
    <property type="molecule type" value="Genomic_DNA"/>
</dbReference>
<feature type="transmembrane region" description="Helical" evidence="2">
    <location>
        <begin position="47"/>
        <end position="68"/>
    </location>
</feature>
<name>A0A8J3CJC7_9PSEU</name>
<dbReference type="SUPFAM" id="SSF52540">
    <property type="entry name" value="P-loop containing nucleoside triphosphate hydrolases"/>
    <property type="match status" value="1"/>
</dbReference>
<evidence type="ECO:0008006" key="5">
    <source>
        <dbReference type="Google" id="ProtNLM"/>
    </source>
</evidence>
<feature type="region of interest" description="Disordered" evidence="1">
    <location>
        <begin position="142"/>
        <end position="185"/>
    </location>
</feature>
<keyword evidence="4" id="KW-1185">Reference proteome</keyword>
<reference evidence="3" key="2">
    <citation type="submission" date="2020-09" db="EMBL/GenBank/DDBJ databases">
        <authorList>
            <person name="Sun Q."/>
            <person name="Zhou Y."/>
        </authorList>
    </citation>
    <scope>NUCLEOTIDE SEQUENCE</scope>
    <source>
        <strain evidence="3">CGMCC 4.5737</strain>
    </source>
</reference>
<organism evidence="3 4">
    <name type="scientific">Longimycelium tulufanense</name>
    <dbReference type="NCBI Taxonomy" id="907463"/>
    <lineage>
        <taxon>Bacteria</taxon>
        <taxon>Bacillati</taxon>
        <taxon>Actinomycetota</taxon>
        <taxon>Actinomycetes</taxon>
        <taxon>Pseudonocardiales</taxon>
        <taxon>Pseudonocardiaceae</taxon>
        <taxon>Longimycelium</taxon>
    </lineage>
</organism>
<feature type="transmembrane region" description="Helical" evidence="2">
    <location>
        <begin position="88"/>
        <end position="105"/>
    </location>
</feature>
<evidence type="ECO:0000256" key="2">
    <source>
        <dbReference type="SAM" id="Phobius"/>
    </source>
</evidence>
<feature type="transmembrane region" description="Helical" evidence="2">
    <location>
        <begin position="21"/>
        <end position="41"/>
    </location>
</feature>
<proteinExistence type="predicted"/>
<feature type="compositionally biased region" description="Polar residues" evidence="1">
    <location>
        <begin position="655"/>
        <end position="667"/>
    </location>
</feature>
<evidence type="ECO:0000313" key="4">
    <source>
        <dbReference type="Proteomes" id="UP000637578"/>
    </source>
</evidence>
<dbReference type="InterPro" id="IPR027417">
    <property type="entry name" value="P-loop_NTPase"/>
</dbReference>